<name>A0ABP8PDW9_9ACTN</name>
<evidence type="ECO:0000313" key="2">
    <source>
        <dbReference type="Proteomes" id="UP001500503"/>
    </source>
</evidence>
<proteinExistence type="predicted"/>
<dbReference type="InterPro" id="IPR046182">
    <property type="entry name" value="DUF6210"/>
</dbReference>
<accession>A0ABP8PDW9</accession>
<gene>
    <name evidence="1" type="ORF">GCM10023191_008130</name>
</gene>
<reference evidence="2" key="1">
    <citation type="journal article" date="2019" name="Int. J. Syst. Evol. Microbiol.">
        <title>The Global Catalogue of Microorganisms (GCM) 10K type strain sequencing project: providing services to taxonomists for standard genome sequencing and annotation.</title>
        <authorList>
            <consortium name="The Broad Institute Genomics Platform"/>
            <consortium name="The Broad Institute Genome Sequencing Center for Infectious Disease"/>
            <person name="Wu L."/>
            <person name="Ma J."/>
        </authorList>
    </citation>
    <scope>NUCLEOTIDE SEQUENCE [LARGE SCALE GENOMIC DNA]</scope>
    <source>
        <strain evidence="2">JCM 17933</strain>
    </source>
</reference>
<dbReference type="EMBL" id="BAABHF010000009">
    <property type="protein sequence ID" value="GAA4484671.1"/>
    <property type="molecule type" value="Genomic_DNA"/>
</dbReference>
<dbReference type="Proteomes" id="UP001500503">
    <property type="component" value="Unassembled WGS sequence"/>
</dbReference>
<dbReference type="RefSeq" id="WP_345457570.1">
    <property type="nucleotide sequence ID" value="NZ_BAABHF010000009.1"/>
</dbReference>
<keyword evidence="2" id="KW-1185">Reference proteome</keyword>
<protein>
    <submittedName>
        <fullName evidence="1">Uncharacterized protein</fullName>
    </submittedName>
</protein>
<organism evidence="1 2">
    <name type="scientific">Actinoallomurus oryzae</name>
    <dbReference type="NCBI Taxonomy" id="502180"/>
    <lineage>
        <taxon>Bacteria</taxon>
        <taxon>Bacillati</taxon>
        <taxon>Actinomycetota</taxon>
        <taxon>Actinomycetes</taxon>
        <taxon>Streptosporangiales</taxon>
        <taxon>Thermomonosporaceae</taxon>
        <taxon>Actinoallomurus</taxon>
    </lineage>
</organism>
<dbReference type="Pfam" id="PF19715">
    <property type="entry name" value="DUF6210"/>
    <property type="match status" value="1"/>
</dbReference>
<comment type="caution">
    <text evidence="1">The sequence shown here is derived from an EMBL/GenBank/DDBJ whole genome shotgun (WGS) entry which is preliminary data.</text>
</comment>
<sequence>MTEPVGARRYVFLDPDGTQGRDWSYVIVRAPTGICYEQQYGGTATRSGHVEGYLVPVRSAPALADLRTFFERDLRGSGAEGRSWPEDDLRRLRGAVERILFWESSPGPEGVTGRGPQALVLDESRLADLDEAWIPVLTADGPGILVWQNSD</sequence>
<evidence type="ECO:0000313" key="1">
    <source>
        <dbReference type="EMBL" id="GAA4484671.1"/>
    </source>
</evidence>